<dbReference type="InterPro" id="IPR048792">
    <property type="entry name" value="CarD_C"/>
</dbReference>
<comment type="caution">
    <text evidence="2">The sequence shown here is derived from an EMBL/GenBank/DDBJ whole genome shotgun (WGS) entry which is preliminary data.</text>
</comment>
<dbReference type="InterPro" id="IPR003711">
    <property type="entry name" value="CarD-like/TRCF_RID"/>
</dbReference>
<dbReference type="EMBL" id="BOPZ01000010">
    <property type="protein sequence ID" value="GIM28812.1"/>
    <property type="molecule type" value="Genomic_DNA"/>
</dbReference>
<dbReference type="Gene3D" id="1.20.58.1290">
    <property type="entry name" value="CarD-like, C-terminal domain"/>
    <property type="match status" value="1"/>
</dbReference>
<reference evidence="2" key="1">
    <citation type="submission" date="2021-03" db="EMBL/GenBank/DDBJ databases">
        <title>Taxonomic study of Clostridium polyendosporum from meadow-gley soil under rice.</title>
        <authorList>
            <person name="Kobayashi H."/>
            <person name="Tanizawa Y."/>
            <person name="Yagura M."/>
        </authorList>
    </citation>
    <scope>NUCLEOTIDE SEQUENCE</scope>
    <source>
        <strain evidence="2">JCM 30710</strain>
    </source>
</reference>
<name>A0A919RYG7_9CLOT</name>
<feature type="domain" description="CarD-like/TRCF RNAP-interacting" evidence="1">
    <location>
        <begin position="1"/>
        <end position="113"/>
    </location>
</feature>
<evidence type="ECO:0000313" key="2">
    <source>
        <dbReference type="EMBL" id="GIM28812.1"/>
    </source>
</evidence>
<evidence type="ECO:0000259" key="1">
    <source>
        <dbReference type="SMART" id="SM01058"/>
    </source>
</evidence>
<dbReference type="GO" id="GO:0009303">
    <property type="term" value="P:rRNA transcription"/>
    <property type="evidence" value="ECO:0007669"/>
    <property type="project" value="TreeGrafter"/>
</dbReference>
<sequence length="160" mass="18149">MFQIGDKIVYPMQGAGIIKGIEEKEISGTKQTYYLIHILSNKMQVMIPSEKILNTGIRLVVDSPTLEDVLLNFQGKELYTNESLTHKERYQINMDKIRTGRLKEGFEVVHDLLLLNSKKPLNTSEKQMLSTARKILVGEMALIKGITENQADDLLNDSLN</sequence>
<organism evidence="2 3">
    <name type="scientific">Clostridium polyendosporum</name>
    <dbReference type="NCBI Taxonomy" id="69208"/>
    <lineage>
        <taxon>Bacteria</taxon>
        <taxon>Bacillati</taxon>
        <taxon>Bacillota</taxon>
        <taxon>Clostridia</taxon>
        <taxon>Eubacteriales</taxon>
        <taxon>Clostridiaceae</taxon>
        <taxon>Clostridium</taxon>
    </lineage>
</organism>
<keyword evidence="3" id="KW-1185">Reference proteome</keyword>
<dbReference type="Gene3D" id="2.40.10.170">
    <property type="match status" value="1"/>
</dbReference>
<proteinExistence type="predicted"/>
<dbReference type="InterPro" id="IPR042215">
    <property type="entry name" value="CarD-like_C"/>
</dbReference>
<accession>A0A919RYG7</accession>
<dbReference type="AlphaFoldDB" id="A0A919RYG7"/>
<protein>
    <submittedName>
        <fullName evidence="2">CarD family transcriptional regulator</fullName>
    </submittedName>
</protein>
<dbReference type="SMART" id="SM01058">
    <property type="entry name" value="CarD_TRCF"/>
    <property type="match status" value="1"/>
</dbReference>
<dbReference type="PANTHER" id="PTHR38447:SF1">
    <property type="entry name" value="RNA POLYMERASE-BINDING TRANSCRIPTION FACTOR CARD"/>
    <property type="match status" value="1"/>
</dbReference>
<dbReference type="PANTHER" id="PTHR38447">
    <property type="entry name" value="TRANSCRIPTION FACTOR YDEB-RELATED"/>
    <property type="match status" value="1"/>
</dbReference>
<evidence type="ECO:0000313" key="3">
    <source>
        <dbReference type="Proteomes" id="UP000679179"/>
    </source>
</evidence>
<dbReference type="InterPro" id="IPR036101">
    <property type="entry name" value="CarD-like/TRCF_RID_sf"/>
</dbReference>
<dbReference type="Proteomes" id="UP000679179">
    <property type="component" value="Unassembled WGS sequence"/>
</dbReference>
<dbReference type="InterPro" id="IPR052531">
    <property type="entry name" value="CarD-like_regulator"/>
</dbReference>
<gene>
    <name evidence="2" type="ORF">CPJCM30710_14780</name>
</gene>
<dbReference type="SUPFAM" id="SSF141259">
    <property type="entry name" value="CarD-like"/>
    <property type="match status" value="1"/>
</dbReference>
<dbReference type="Pfam" id="PF02559">
    <property type="entry name" value="CarD_TRCF_RID"/>
    <property type="match status" value="1"/>
</dbReference>
<dbReference type="Pfam" id="PF21095">
    <property type="entry name" value="CarD_C"/>
    <property type="match status" value="1"/>
</dbReference>